<dbReference type="PROSITE" id="PS50405">
    <property type="entry name" value="GST_CTER"/>
    <property type="match status" value="1"/>
</dbReference>
<dbReference type="AlphaFoldDB" id="A0A0D2AN28"/>
<dbReference type="Pfam" id="PF13410">
    <property type="entry name" value="GST_C_2"/>
    <property type="match status" value="1"/>
</dbReference>
<dbReference type="VEuPathDB" id="FungiDB:PV07_09583"/>
<dbReference type="InterPro" id="IPR036249">
    <property type="entry name" value="Thioredoxin-like_sf"/>
</dbReference>
<dbReference type="HOGENOM" id="CLU_039745_2_0_1"/>
<organism evidence="3 4">
    <name type="scientific">Cladophialophora immunda</name>
    <dbReference type="NCBI Taxonomy" id="569365"/>
    <lineage>
        <taxon>Eukaryota</taxon>
        <taxon>Fungi</taxon>
        <taxon>Dikarya</taxon>
        <taxon>Ascomycota</taxon>
        <taxon>Pezizomycotina</taxon>
        <taxon>Eurotiomycetes</taxon>
        <taxon>Chaetothyriomycetidae</taxon>
        <taxon>Chaetothyriales</taxon>
        <taxon>Herpotrichiellaceae</taxon>
        <taxon>Cladophialophora</taxon>
    </lineage>
</organism>
<dbReference type="InterPro" id="IPR004045">
    <property type="entry name" value="Glutathione_S-Trfase_N"/>
</dbReference>
<dbReference type="Proteomes" id="UP000054466">
    <property type="component" value="Unassembled WGS sequence"/>
</dbReference>
<evidence type="ECO:0000313" key="4">
    <source>
        <dbReference type="Proteomes" id="UP000054466"/>
    </source>
</evidence>
<dbReference type="Gene3D" id="3.40.30.110">
    <property type="match status" value="2"/>
</dbReference>
<accession>A0A0D2AN28</accession>
<dbReference type="InterPro" id="IPR036282">
    <property type="entry name" value="Glutathione-S-Trfase_C_sf"/>
</dbReference>
<name>A0A0D2AN28_9EURO</name>
<evidence type="ECO:0000259" key="1">
    <source>
        <dbReference type="PROSITE" id="PS50404"/>
    </source>
</evidence>
<evidence type="ECO:0000259" key="2">
    <source>
        <dbReference type="PROSITE" id="PS50405"/>
    </source>
</evidence>
<dbReference type="STRING" id="569365.A0A0D2AN28"/>
<reference evidence="3 4" key="1">
    <citation type="submission" date="2015-01" db="EMBL/GenBank/DDBJ databases">
        <title>The Genome Sequence of Cladophialophora immunda CBS83496.</title>
        <authorList>
            <consortium name="The Broad Institute Genomics Platform"/>
            <person name="Cuomo C."/>
            <person name="de Hoog S."/>
            <person name="Gorbushina A."/>
            <person name="Stielow B."/>
            <person name="Teixiera M."/>
            <person name="Abouelleil A."/>
            <person name="Chapman S.B."/>
            <person name="Priest M."/>
            <person name="Young S.K."/>
            <person name="Wortman J."/>
            <person name="Nusbaum C."/>
            <person name="Birren B."/>
        </authorList>
    </citation>
    <scope>NUCLEOTIDE SEQUENCE [LARGE SCALE GENOMIC DNA]</scope>
    <source>
        <strain evidence="3 4">CBS 83496</strain>
    </source>
</reference>
<proteinExistence type="predicted"/>
<dbReference type="OrthoDB" id="202840at2759"/>
<feature type="domain" description="GST N-terminal" evidence="1">
    <location>
        <begin position="2"/>
        <end position="81"/>
    </location>
</feature>
<dbReference type="InterPro" id="IPR010987">
    <property type="entry name" value="Glutathione-S-Trfase_C-like"/>
</dbReference>
<dbReference type="Pfam" id="PF13417">
    <property type="entry name" value="GST_N_3"/>
    <property type="match status" value="1"/>
</dbReference>
<dbReference type="RefSeq" id="XP_016246708.1">
    <property type="nucleotide sequence ID" value="XM_016396852.1"/>
</dbReference>
<protein>
    <recommendedName>
        <fullName evidence="5">GST N-terminal domain-containing protein</fullName>
    </recommendedName>
</protein>
<evidence type="ECO:0000313" key="3">
    <source>
        <dbReference type="EMBL" id="KIW26492.1"/>
    </source>
</evidence>
<dbReference type="PROSITE" id="PS50404">
    <property type="entry name" value="GST_NTER"/>
    <property type="match status" value="1"/>
</dbReference>
<keyword evidence="4" id="KW-1185">Reference proteome</keyword>
<evidence type="ECO:0008006" key="5">
    <source>
        <dbReference type="Google" id="ProtNLM"/>
    </source>
</evidence>
<dbReference type="SUPFAM" id="SSF47616">
    <property type="entry name" value="GST C-terminal domain-like"/>
    <property type="match status" value="1"/>
</dbReference>
<feature type="domain" description="GST C-terminal" evidence="2">
    <location>
        <begin position="84"/>
        <end position="237"/>
    </location>
</feature>
<gene>
    <name evidence="3" type="ORF">PV07_09583</name>
</gene>
<dbReference type="CDD" id="cd00570">
    <property type="entry name" value="GST_N_family"/>
    <property type="match status" value="1"/>
</dbReference>
<dbReference type="EMBL" id="KN847044">
    <property type="protein sequence ID" value="KIW26492.1"/>
    <property type="molecule type" value="Genomic_DNA"/>
</dbReference>
<dbReference type="GeneID" id="27348777"/>
<sequence length="308" mass="34217">MAGIILHHFAASPFAERIRLVFGLKGLSWQGVDAELVMPKPKLTALTGGYRKTPVMQIGNDIYCDSRLIALELERRYPNPTVFPYNSRASCMALSAWTDCDFHMTTSALAIGVNKHLMLQSLVDDRRSFFGNTLDVDGLENDIPHLRTQLRAHLDIVDQHFSDGRHFWFGDQPSMADFQVYTSVWTVRTNLPFAESELSPFPHVVSWETRMKRFGWGTTSEITAEDAIKLAQACTSTPVFDVDGADALGLLPGAPVVVTPTDYGCEPVEGRLVKLTVTEVAIERHDPDAGTLTVHFPRIGFRVSATSH</sequence>
<dbReference type="SUPFAM" id="SSF52833">
    <property type="entry name" value="Thioredoxin-like"/>
    <property type="match status" value="1"/>
</dbReference>